<feature type="repeat" description="HEAT" evidence="2">
    <location>
        <begin position="237"/>
        <end position="275"/>
    </location>
</feature>
<dbReference type="InterPro" id="IPR000357">
    <property type="entry name" value="HEAT"/>
</dbReference>
<dbReference type="Proteomes" id="UP000256970">
    <property type="component" value="Unassembled WGS sequence"/>
</dbReference>
<dbReference type="EMBL" id="FNXT01000776">
    <property type="protein sequence ID" value="SZX67193.1"/>
    <property type="molecule type" value="Genomic_DNA"/>
</dbReference>
<keyword evidence="1" id="KW-0677">Repeat</keyword>
<feature type="compositionally biased region" description="Low complexity" evidence="3">
    <location>
        <begin position="734"/>
        <end position="744"/>
    </location>
</feature>
<dbReference type="PROSITE" id="PS50077">
    <property type="entry name" value="HEAT_REPEAT"/>
    <property type="match status" value="2"/>
</dbReference>
<evidence type="ECO:0000256" key="3">
    <source>
        <dbReference type="SAM" id="MobiDB-lite"/>
    </source>
</evidence>
<gene>
    <name evidence="4" type="ORF">BQ4739_LOCUS7613</name>
</gene>
<evidence type="ECO:0000313" key="4">
    <source>
        <dbReference type="EMBL" id="SZX67193.1"/>
    </source>
</evidence>
<keyword evidence="5" id="KW-1185">Reference proteome</keyword>
<organism evidence="4 5">
    <name type="scientific">Tetradesmus obliquus</name>
    <name type="common">Green alga</name>
    <name type="synonym">Acutodesmus obliquus</name>
    <dbReference type="NCBI Taxonomy" id="3088"/>
    <lineage>
        <taxon>Eukaryota</taxon>
        <taxon>Viridiplantae</taxon>
        <taxon>Chlorophyta</taxon>
        <taxon>core chlorophytes</taxon>
        <taxon>Chlorophyceae</taxon>
        <taxon>CS clade</taxon>
        <taxon>Sphaeropleales</taxon>
        <taxon>Scenedesmaceae</taxon>
        <taxon>Tetradesmus</taxon>
    </lineage>
</organism>
<feature type="region of interest" description="Disordered" evidence="3">
    <location>
        <begin position="942"/>
        <end position="1000"/>
    </location>
</feature>
<feature type="repeat" description="HEAT" evidence="2">
    <location>
        <begin position="198"/>
        <end position="236"/>
    </location>
</feature>
<dbReference type="STRING" id="3088.A0A383VQL8"/>
<dbReference type="InterPro" id="IPR016024">
    <property type="entry name" value="ARM-type_fold"/>
</dbReference>
<dbReference type="AlphaFoldDB" id="A0A383VQL8"/>
<feature type="compositionally biased region" description="Low complexity" evidence="3">
    <location>
        <begin position="866"/>
        <end position="889"/>
    </location>
</feature>
<dbReference type="InterPro" id="IPR011989">
    <property type="entry name" value="ARM-like"/>
</dbReference>
<name>A0A383VQL8_TETOB</name>
<feature type="region of interest" description="Disordered" evidence="3">
    <location>
        <begin position="691"/>
        <end position="744"/>
    </location>
</feature>
<reference evidence="4 5" key="1">
    <citation type="submission" date="2016-10" db="EMBL/GenBank/DDBJ databases">
        <authorList>
            <person name="Cai Z."/>
        </authorList>
    </citation>
    <scope>NUCLEOTIDE SEQUENCE [LARGE SCALE GENOMIC DNA]</scope>
</reference>
<evidence type="ECO:0000256" key="1">
    <source>
        <dbReference type="ARBA" id="ARBA00022737"/>
    </source>
</evidence>
<dbReference type="SUPFAM" id="SSF48371">
    <property type="entry name" value="ARM repeat"/>
    <property type="match status" value="1"/>
</dbReference>
<dbReference type="InterPro" id="IPR021133">
    <property type="entry name" value="HEAT_type_2"/>
</dbReference>
<accession>A0A383VQL8</accession>
<dbReference type="PANTHER" id="PTHR21467">
    <property type="entry name" value="PROTEIN PHOSPHATASE 4 REGULATORY SUBUNIT 4 PPP4R4"/>
    <property type="match status" value="1"/>
</dbReference>
<feature type="region of interest" description="Disordered" evidence="3">
    <location>
        <begin position="1027"/>
        <end position="1051"/>
    </location>
</feature>
<proteinExistence type="predicted"/>
<feature type="compositionally biased region" description="Low complexity" evidence="3">
    <location>
        <begin position="900"/>
        <end position="922"/>
    </location>
</feature>
<evidence type="ECO:0008006" key="6">
    <source>
        <dbReference type="Google" id="ProtNLM"/>
    </source>
</evidence>
<sequence>MDSLLWAEAIPEDAKEAPQGLKPEEEIARFTVDEHLNEVERCNLFLTGGHAVQQRRAIESLPQLLKAKGRAAWEAVQANLLLSLQKLDLDAQLATTDALSAAVQQRALPAADVADCLLPLALANTRSKDKTDEESEAWLLLLLDMLPVLPHAHLLDAVLPLALGQGQVNEPVASRVSCCRLLGAMAPHLAPADVSAKFAPQLLAACQDTDYQVRIAAAQQLPALARVLGAAAAVSQVLPELKELLEDDEVQVRVAGLSGLVALCQLLPGDAQVAHMLPLVRRHMQPLELALPLQRALAAAFPDLLAAVRNDLEPSDAGLLYRCFRHLAARADVELRRLCALRLPALMASPLPGSSASYLHDTWTDLALDHDMQVRVAIASQLHLVAATVAPAEASRLLLRPLVALLRDGCPAVRQALLPGLGQTLQVLSGADVMHKDAVASDVHQALVALAGSIASNWRCQQHLAAAIPALPGLLGQDVLCEHWAPYSFDLLLTGAACVKPAAASSLAHLLHSCRRERPRTELYCRIIRELAWGRSCWARLAYTQLVVAALPLFSCRWVKEHLLEGVLGLLGDGVPNVRLAALGLLPALKQTIRLPEDVERLEHLNSAMSNLMTDNDRDVSHAARTVHDTFKRTALRVTGGAGLLEMNGSSSGAADFEAADHAKEEAEVDLALSLEEMEKLRIEWCTSAPDRRGRRLGLPPEPGNSGSGSLGVAMRRNNSRGRDGNSGSGGGSVSSNSSSSNRGSLEFASSRAAAGAAAGSWSAGAGYDSRRFAAAGTGVAGSGSSPAAAAAAGSLSLRALVSASAAFSRPAFGPGSSGSSTTSSSRVTGAVSAGISSPRHPSSSSSSYLAAGSVTSPKGLGAGAGSVFSPSAGSGSSASASLQSPTGSTLSSNLRLPVLAGSPKAAASSSSSSSSSSSLAGFGASRLGAAGVPAAAAVAGYGGGLVSPQGPGSTARAGAAAAASAGSLFRRTASEGVGKTSSSSSNPSSGGRVGSLASSSSSTTTAAKAFGSSTSVAVGSAKQQAGIGSSSKLLGPQSSSSSSAVARRFR</sequence>
<protein>
    <recommendedName>
        <fullName evidence="6">TOG domain-containing protein</fullName>
    </recommendedName>
</protein>
<dbReference type="Pfam" id="PF02985">
    <property type="entry name" value="HEAT"/>
    <property type="match status" value="1"/>
</dbReference>
<feature type="region of interest" description="Disordered" evidence="3">
    <location>
        <begin position="810"/>
        <end position="851"/>
    </location>
</feature>
<dbReference type="PANTHER" id="PTHR21467:SF0">
    <property type="entry name" value="SERINE_THREONINE-PROTEIN PHOSPHATASE 4 REGULATORY SUBUNIT 4"/>
    <property type="match status" value="1"/>
</dbReference>
<feature type="region of interest" description="Disordered" evidence="3">
    <location>
        <begin position="866"/>
        <end position="922"/>
    </location>
</feature>
<feature type="compositionally biased region" description="Low complexity" evidence="3">
    <location>
        <begin position="953"/>
        <end position="968"/>
    </location>
</feature>
<feature type="compositionally biased region" description="Low complexity" evidence="3">
    <location>
        <begin position="975"/>
        <end position="1000"/>
    </location>
</feature>
<evidence type="ECO:0000313" key="5">
    <source>
        <dbReference type="Proteomes" id="UP000256970"/>
    </source>
</evidence>
<feature type="compositionally biased region" description="Low complexity" evidence="3">
    <location>
        <begin position="1029"/>
        <end position="1044"/>
    </location>
</feature>
<evidence type="ECO:0000256" key="2">
    <source>
        <dbReference type="PROSITE-ProRule" id="PRU00103"/>
    </source>
</evidence>
<dbReference type="InterPro" id="IPR039918">
    <property type="entry name" value="PPP4R4"/>
</dbReference>
<dbReference type="Gene3D" id="1.25.10.10">
    <property type="entry name" value="Leucine-rich Repeat Variant"/>
    <property type="match status" value="1"/>
</dbReference>